<sequence length="116" mass="13881">MIMYRLRRQDPARESSYFDHLCIQENVPGVFLILTEQQTFFFLHIGQINLNVREQTISSCFISRKLSSYRFQRFRIILLFQRFRIVLCDTFSNRVATFRSMEALLLELFSDSAQVL</sequence>
<name>A0A1I7Y671_9BILA</name>
<reference evidence="2" key="1">
    <citation type="submission" date="2016-11" db="UniProtKB">
        <authorList>
            <consortium name="WormBaseParasite"/>
        </authorList>
    </citation>
    <scope>IDENTIFICATION</scope>
</reference>
<evidence type="ECO:0000313" key="2">
    <source>
        <dbReference type="WBParaSite" id="L893_g13076.t1"/>
    </source>
</evidence>
<dbReference type="AlphaFoldDB" id="A0A1I7Y671"/>
<evidence type="ECO:0000313" key="1">
    <source>
        <dbReference type="Proteomes" id="UP000095287"/>
    </source>
</evidence>
<accession>A0A1I7Y671</accession>
<protein>
    <submittedName>
        <fullName evidence="2">Uncharacterized protein</fullName>
    </submittedName>
</protein>
<keyword evidence="1" id="KW-1185">Reference proteome</keyword>
<organism evidence="1 2">
    <name type="scientific">Steinernema glaseri</name>
    <dbReference type="NCBI Taxonomy" id="37863"/>
    <lineage>
        <taxon>Eukaryota</taxon>
        <taxon>Metazoa</taxon>
        <taxon>Ecdysozoa</taxon>
        <taxon>Nematoda</taxon>
        <taxon>Chromadorea</taxon>
        <taxon>Rhabditida</taxon>
        <taxon>Tylenchina</taxon>
        <taxon>Panagrolaimomorpha</taxon>
        <taxon>Strongyloidoidea</taxon>
        <taxon>Steinernematidae</taxon>
        <taxon>Steinernema</taxon>
    </lineage>
</organism>
<proteinExistence type="predicted"/>
<dbReference type="Proteomes" id="UP000095287">
    <property type="component" value="Unplaced"/>
</dbReference>
<dbReference type="WBParaSite" id="L893_g13076.t1">
    <property type="protein sequence ID" value="L893_g13076.t1"/>
    <property type="gene ID" value="L893_g13076"/>
</dbReference>